<dbReference type="OrthoDB" id="1470350at2759"/>
<dbReference type="InterPro" id="IPR002974">
    <property type="entry name" value="Cyt_P450_E_CYP52_ascomycetes"/>
</dbReference>
<dbReference type="Proteomes" id="UP000799767">
    <property type="component" value="Unassembled WGS sequence"/>
</dbReference>
<accession>A0A6A6Q525</accession>
<gene>
    <name evidence="8" type="ORF">BDY17DRAFT_288255</name>
</gene>
<reference evidence="8" key="1">
    <citation type="journal article" date="2020" name="Stud. Mycol.">
        <title>101 Dothideomycetes genomes: a test case for predicting lifestyles and emergence of pathogens.</title>
        <authorList>
            <person name="Haridas S."/>
            <person name="Albert R."/>
            <person name="Binder M."/>
            <person name="Bloem J."/>
            <person name="Labutti K."/>
            <person name="Salamov A."/>
            <person name="Andreopoulos B."/>
            <person name="Baker S."/>
            <person name="Barry K."/>
            <person name="Bills G."/>
            <person name="Bluhm B."/>
            <person name="Cannon C."/>
            <person name="Castanera R."/>
            <person name="Culley D."/>
            <person name="Daum C."/>
            <person name="Ezra D."/>
            <person name="Gonzalez J."/>
            <person name="Henrissat B."/>
            <person name="Kuo A."/>
            <person name="Liang C."/>
            <person name="Lipzen A."/>
            <person name="Lutzoni F."/>
            <person name="Magnuson J."/>
            <person name="Mondo S."/>
            <person name="Nolan M."/>
            <person name="Ohm R."/>
            <person name="Pangilinan J."/>
            <person name="Park H.-J."/>
            <person name="Ramirez L."/>
            <person name="Alfaro M."/>
            <person name="Sun H."/>
            <person name="Tritt A."/>
            <person name="Yoshinaga Y."/>
            <person name="Zwiers L.-H."/>
            <person name="Turgeon B."/>
            <person name="Goodwin S."/>
            <person name="Spatafora J."/>
            <person name="Crous P."/>
            <person name="Grigoriev I."/>
        </authorList>
    </citation>
    <scope>NUCLEOTIDE SEQUENCE</scope>
    <source>
        <strain evidence="8">CBS 113389</strain>
    </source>
</reference>
<evidence type="ECO:0000256" key="3">
    <source>
        <dbReference type="ARBA" id="ARBA00022723"/>
    </source>
</evidence>
<dbReference type="GO" id="GO:0020037">
    <property type="term" value="F:heme binding"/>
    <property type="evidence" value="ECO:0007669"/>
    <property type="project" value="InterPro"/>
</dbReference>
<evidence type="ECO:0000256" key="4">
    <source>
        <dbReference type="ARBA" id="ARBA00023002"/>
    </source>
</evidence>
<dbReference type="InterPro" id="IPR047146">
    <property type="entry name" value="Cyt_P450_E_CYP52_fungi"/>
</dbReference>
<evidence type="ECO:0000256" key="7">
    <source>
        <dbReference type="SAM" id="MobiDB-lite"/>
    </source>
</evidence>
<name>A0A6A6Q525_9PEZI</name>
<evidence type="ECO:0000256" key="6">
    <source>
        <dbReference type="ARBA" id="ARBA00023033"/>
    </source>
</evidence>
<feature type="compositionally biased region" description="Basic residues" evidence="7">
    <location>
        <begin position="1"/>
        <end position="16"/>
    </location>
</feature>
<dbReference type="EMBL" id="MU001631">
    <property type="protein sequence ID" value="KAF2487056.1"/>
    <property type="molecule type" value="Genomic_DNA"/>
</dbReference>
<dbReference type="AlphaFoldDB" id="A0A6A6Q525"/>
<dbReference type="SUPFAM" id="SSF48264">
    <property type="entry name" value="Cytochrome P450"/>
    <property type="match status" value="1"/>
</dbReference>
<dbReference type="InterPro" id="IPR001128">
    <property type="entry name" value="Cyt_P450"/>
</dbReference>
<dbReference type="GO" id="GO:0016712">
    <property type="term" value="F:oxidoreductase activity, acting on paired donors, with incorporation or reduction of molecular oxygen, reduced flavin or flavoprotein as one donor, and incorporation of one atom of oxygen"/>
    <property type="evidence" value="ECO:0007669"/>
    <property type="project" value="InterPro"/>
</dbReference>
<evidence type="ECO:0000313" key="8">
    <source>
        <dbReference type="EMBL" id="KAF2487056.1"/>
    </source>
</evidence>
<evidence type="ECO:0000256" key="2">
    <source>
        <dbReference type="ARBA" id="ARBA00010617"/>
    </source>
</evidence>
<dbReference type="PRINTS" id="PR01239">
    <property type="entry name" value="EP450IICYP52"/>
</dbReference>
<feature type="region of interest" description="Disordered" evidence="7">
    <location>
        <begin position="552"/>
        <end position="580"/>
    </location>
</feature>
<organism evidence="8 9">
    <name type="scientific">Neohortaea acidophila</name>
    <dbReference type="NCBI Taxonomy" id="245834"/>
    <lineage>
        <taxon>Eukaryota</taxon>
        <taxon>Fungi</taxon>
        <taxon>Dikarya</taxon>
        <taxon>Ascomycota</taxon>
        <taxon>Pezizomycotina</taxon>
        <taxon>Dothideomycetes</taxon>
        <taxon>Dothideomycetidae</taxon>
        <taxon>Mycosphaerellales</taxon>
        <taxon>Teratosphaeriaceae</taxon>
        <taxon>Neohortaea</taxon>
    </lineage>
</organism>
<evidence type="ECO:0000256" key="1">
    <source>
        <dbReference type="ARBA" id="ARBA00001971"/>
    </source>
</evidence>
<feature type="region of interest" description="Disordered" evidence="7">
    <location>
        <begin position="1"/>
        <end position="36"/>
    </location>
</feature>
<evidence type="ECO:0000256" key="5">
    <source>
        <dbReference type="ARBA" id="ARBA00023004"/>
    </source>
</evidence>
<keyword evidence="3" id="KW-0479">Metal-binding</keyword>
<dbReference type="GO" id="GO:0005506">
    <property type="term" value="F:iron ion binding"/>
    <property type="evidence" value="ECO:0007669"/>
    <property type="project" value="InterPro"/>
</dbReference>
<keyword evidence="9" id="KW-1185">Reference proteome</keyword>
<comment type="similarity">
    <text evidence="2">Belongs to the cytochrome P450 family.</text>
</comment>
<keyword evidence="5" id="KW-0408">Iron</keyword>
<dbReference type="PANTHER" id="PTHR24287:SF5">
    <property type="entry name" value="P450, PUTATIVE (EUROFUNG)-RELATED"/>
    <property type="match status" value="1"/>
</dbReference>
<keyword evidence="6" id="KW-0503">Monooxygenase</keyword>
<evidence type="ECO:0000313" key="9">
    <source>
        <dbReference type="Proteomes" id="UP000799767"/>
    </source>
</evidence>
<dbReference type="InterPro" id="IPR036396">
    <property type="entry name" value="Cyt_P450_sf"/>
</dbReference>
<dbReference type="Pfam" id="PF00067">
    <property type="entry name" value="p450"/>
    <property type="match status" value="1"/>
</dbReference>
<dbReference type="RefSeq" id="XP_033593625.1">
    <property type="nucleotide sequence ID" value="XM_033732159.1"/>
</dbReference>
<comment type="cofactor">
    <cofactor evidence="1">
        <name>heme</name>
        <dbReference type="ChEBI" id="CHEBI:30413"/>
    </cofactor>
</comment>
<proteinExistence type="inferred from homology"/>
<dbReference type="PANTHER" id="PTHR24287">
    <property type="entry name" value="P450, PUTATIVE (EUROFUNG)-RELATED"/>
    <property type="match status" value="1"/>
</dbReference>
<dbReference type="GeneID" id="54473161"/>
<sequence length="580" mass="65245">MATTTSRHHAQLHRSRASICATERSSRRPYKGRSGQYVNPDDPGFPLVSIFTLPHPPLTHTSHPGQPATMVLSQLFHRTASLLVLYTATAFTINHFLSPLNPTLSLSLLLITTLYTLKLLLAATLNEYKLDKLGSRAPRIADYSPFGLWTLFRALRDFAAYRNHEFWWQNFQRNGNPRNPYTTESLIFGGRLCFTADEENVKAILATQFAEFGKGPQFRKEWKDFLGLSIFTTDGEMWHNSRSLLRPQFIKDRVSDLQKFEARVQVLLPMLSPGKESADGQTVRVDELFYRFALDAATDFLLGKSVDSLLNSGTQFADAFGEVQRVQAVVARAGPLQHFVPKKSFHAGLKVLNEFVNQYIDQALQLSPEELEKVTKSDEGYTFLHALASHTRDRQVLRDQIVAVLLAGRDTTSVTLSWLFYELSRRPGVVQKLREEIVGRVGVDRRPSYDDLKAMRYLQHTLNETLRLYPVVPYNVREALEDTTLPHGGGADGNEPIGVLKGRWSLRVRIDRTLTQHQARPWDTRPLSCTAAPKSTPILLPASKTTWTLCPSDGKPGPPNHGHTFRSMAGRGSASDSSLH</sequence>
<keyword evidence="4" id="KW-0560">Oxidoreductase</keyword>
<dbReference type="Gene3D" id="1.10.630.10">
    <property type="entry name" value="Cytochrome P450"/>
    <property type="match status" value="1"/>
</dbReference>
<protein>
    <submittedName>
        <fullName evidence="8">Cytochrome P450</fullName>
    </submittedName>
</protein>
<dbReference type="PRINTS" id="PR00385">
    <property type="entry name" value="P450"/>
</dbReference>